<sequence length="190" mass="21153">MEALKLSCQCGKVTGKINHITPKLGNRLICYCADCRQFALEMDREEELTSTGGVNLIQVPLNHFELESGQEHVACLRLSRKGLYRWYTTCCNTMMGNTLKPETIPFIGILETFVDDSENITQKAGPILGGVNIKSALGDPSSELVEMKGEKRILIRCIRKMLGWKLTKKGHPNVLFDDDSKAIVKPNVLG</sequence>
<accession>A0AAV5NNS5</accession>
<organism evidence="1 2">
    <name type="scientific">Vibrio penaeicida</name>
    <dbReference type="NCBI Taxonomy" id="104609"/>
    <lineage>
        <taxon>Bacteria</taxon>
        <taxon>Pseudomonadati</taxon>
        <taxon>Pseudomonadota</taxon>
        <taxon>Gammaproteobacteria</taxon>
        <taxon>Vibrionales</taxon>
        <taxon>Vibrionaceae</taxon>
        <taxon>Vibrio</taxon>
    </lineage>
</organism>
<dbReference type="SUPFAM" id="SSF51316">
    <property type="entry name" value="Mss4-like"/>
    <property type="match status" value="1"/>
</dbReference>
<protein>
    <recommendedName>
        <fullName evidence="3">CENP-V/GFA domain-containing protein</fullName>
    </recommendedName>
</protein>
<proteinExistence type="predicted"/>
<dbReference type="RefSeq" id="WP_126608333.1">
    <property type="nucleotide sequence ID" value="NZ_AP025145.1"/>
</dbReference>
<dbReference type="InterPro" id="IPR046149">
    <property type="entry name" value="DUF6151"/>
</dbReference>
<evidence type="ECO:0000313" key="2">
    <source>
        <dbReference type="Proteomes" id="UP001156690"/>
    </source>
</evidence>
<dbReference type="AlphaFoldDB" id="A0AAV5NNS5"/>
<dbReference type="Pfam" id="PF19648">
    <property type="entry name" value="DUF6151"/>
    <property type="match status" value="1"/>
</dbReference>
<keyword evidence="2" id="KW-1185">Reference proteome</keyword>
<dbReference type="InterPro" id="IPR011057">
    <property type="entry name" value="Mss4-like_sf"/>
</dbReference>
<dbReference type="Proteomes" id="UP001156690">
    <property type="component" value="Unassembled WGS sequence"/>
</dbReference>
<name>A0AAV5NNS5_9VIBR</name>
<reference evidence="2" key="1">
    <citation type="journal article" date="2019" name="Int. J. Syst. Evol. Microbiol.">
        <title>The Global Catalogue of Microorganisms (GCM) 10K type strain sequencing project: providing services to taxonomists for standard genome sequencing and annotation.</title>
        <authorList>
            <consortium name="The Broad Institute Genomics Platform"/>
            <consortium name="The Broad Institute Genome Sequencing Center for Infectious Disease"/>
            <person name="Wu L."/>
            <person name="Ma J."/>
        </authorList>
    </citation>
    <scope>NUCLEOTIDE SEQUENCE [LARGE SCALE GENOMIC DNA]</scope>
    <source>
        <strain evidence="2">NBRC 15640</strain>
    </source>
</reference>
<gene>
    <name evidence="1" type="ORF">GCM10007932_16370</name>
</gene>
<evidence type="ECO:0008006" key="3">
    <source>
        <dbReference type="Google" id="ProtNLM"/>
    </source>
</evidence>
<dbReference type="EMBL" id="BSNX01000012">
    <property type="protein sequence ID" value="GLQ72277.1"/>
    <property type="molecule type" value="Genomic_DNA"/>
</dbReference>
<comment type="caution">
    <text evidence="1">The sequence shown here is derived from an EMBL/GenBank/DDBJ whole genome shotgun (WGS) entry which is preliminary data.</text>
</comment>
<dbReference type="Gene3D" id="3.90.1590.10">
    <property type="entry name" value="glutathione-dependent formaldehyde- activating enzyme (gfa)"/>
    <property type="match status" value="1"/>
</dbReference>
<evidence type="ECO:0000313" key="1">
    <source>
        <dbReference type="EMBL" id="GLQ72277.1"/>
    </source>
</evidence>